<dbReference type="InterPro" id="IPR003760">
    <property type="entry name" value="PnrA-like"/>
</dbReference>
<keyword evidence="6" id="KW-0449">Lipoprotein</keyword>
<protein>
    <submittedName>
        <fullName evidence="8">BMP family ABC transporter substrate-binding protein</fullName>
    </submittedName>
</protein>
<dbReference type="Gene3D" id="3.40.50.2300">
    <property type="match status" value="2"/>
</dbReference>
<dbReference type="InterPro" id="IPR028082">
    <property type="entry name" value="Peripla_BP_I"/>
</dbReference>
<evidence type="ECO:0000259" key="7">
    <source>
        <dbReference type="Pfam" id="PF02608"/>
    </source>
</evidence>
<sequence>MKHFWAGLFAATIVSAAAVTDARAADFKPAILYDLGGKFDKSFNESAYHGAEKFKKDTGIAYRDLEISNAAQREQALRRFARDGNNPIISIGFAQAEALKAVAQDYPDTKFAIIDSEVDLPNVRSILFKEEEGSYLVGILAAMKSKSKEVGFVGGMDIPLISKFACGYKGGVKSVDKDAKVIENMTGTTGAAWNDPVRGGELAKAQIDQGADVIFHAAGGTGVGVLQAAADAGKLGIGVDSNQDGLFPGHVLTSMIKRVDNAVYQTFIDVKGDKWTSGVERLGLENDGVGYSVDEYNKDLITPEMKAAADKAKQDIIAGTIKVHDYTTDSACPY</sequence>
<dbReference type="PANTHER" id="PTHR34296:SF2">
    <property type="entry name" value="ABC TRANSPORTER GUANOSINE-BINDING PROTEIN NUPN"/>
    <property type="match status" value="1"/>
</dbReference>
<evidence type="ECO:0000256" key="5">
    <source>
        <dbReference type="ARBA" id="ARBA00023136"/>
    </source>
</evidence>
<keyword evidence="9" id="KW-1185">Reference proteome</keyword>
<dbReference type="InterPro" id="IPR050957">
    <property type="entry name" value="BMP_lipoprotein"/>
</dbReference>
<name>A0A939FZU1_9HYPH</name>
<dbReference type="CDD" id="cd06354">
    <property type="entry name" value="PBP1_PrnA-like"/>
    <property type="match status" value="1"/>
</dbReference>
<evidence type="ECO:0000256" key="6">
    <source>
        <dbReference type="ARBA" id="ARBA00023288"/>
    </source>
</evidence>
<comment type="similarity">
    <text evidence="2">Belongs to the BMP lipoprotein family.</text>
</comment>
<proteinExistence type="inferred from homology"/>
<comment type="caution">
    <text evidence="8">The sequence shown here is derived from an EMBL/GenBank/DDBJ whole genome shotgun (WGS) entry which is preliminary data.</text>
</comment>
<dbReference type="AlphaFoldDB" id="A0A939FZU1"/>
<evidence type="ECO:0000313" key="9">
    <source>
        <dbReference type="Proteomes" id="UP000664122"/>
    </source>
</evidence>
<evidence type="ECO:0000313" key="8">
    <source>
        <dbReference type="EMBL" id="MBO0664527.1"/>
    </source>
</evidence>
<reference evidence="8" key="1">
    <citation type="submission" date="2021-03" db="EMBL/GenBank/DDBJ databases">
        <title>Whole genome sequence of Jiella sp. CQZ9-1.</title>
        <authorList>
            <person name="Tuo L."/>
        </authorList>
    </citation>
    <scope>NUCLEOTIDE SEQUENCE</scope>
    <source>
        <strain evidence="8">CQZ9-1</strain>
    </source>
</reference>
<gene>
    <name evidence="8" type="ORF">J1C48_18300</name>
</gene>
<accession>A0A939FZU1</accession>
<dbReference type="EMBL" id="JAFMPP010000025">
    <property type="protein sequence ID" value="MBO0664527.1"/>
    <property type="molecule type" value="Genomic_DNA"/>
</dbReference>
<keyword evidence="5" id="KW-0472">Membrane</keyword>
<dbReference type="GO" id="GO:0005886">
    <property type="term" value="C:plasma membrane"/>
    <property type="evidence" value="ECO:0007669"/>
    <property type="project" value="UniProtKB-SubCell"/>
</dbReference>
<evidence type="ECO:0000256" key="4">
    <source>
        <dbReference type="ARBA" id="ARBA00022729"/>
    </source>
</evidence>
<comment type="subcellular location">
    <subcellularLocation>
        <location evidence="1">Cell membrane</location>
        <topology evidence="1">Lipid-anchor</topology>
    </subcellularLocation>
</comment>
<keyword evidence="4" id="KW-0732">Signal</keyword>
<evidence type="ECO:0000256" key="3">
    <source>
        <dbReference type="ARBA" id="ARBA00022475"/>
    </source>
</evidence>
<dbReference type="SUPFAM" id="SSF53822">
    <property type="entry name" value="Periplasmic binding protein-like I"/>
    <property type="match status" value="1"/>
</dbReference>
<dbReference type="PANTHER" id="PTHR34296">
    <property type="entry name" value="TRANSCRIPTIONAL ACTIVATOR PROTEIN MED"/>
    <property type="match status" value="1"/>
</dbReference>
<dbReference type="Proteomes" id="UP000664122">
    <property type="component" value="Unassembled WGS sequence"/>
</dbReference>
<dbReference type="RefSeq" id="WP_207259442.1">
    <property type="nucleotide sequence ID" value="NZ_JAFMPP010000025.1"/>
</dbReference>
<organism evidence="8 9">
    <name type="scientific">Jiella flava</name>
    <dbReference type="NCBI Taxonomy" id="2816857"/>
    <lineage>
        <taxon>Bacteria</taxon>
        <taxon>Pseudomonadati</taxon>
        <taxon>Pseudomonadota</taxon>
        <taxon>Alphaproteobacteria</taxon>
        <taxon>Hyphomicrobiales</taxon>
        <taxon>Aurantimonadaceae</taxon>
        <taxon>Jiella</taxon>
    </lineage>
</organism>
<evidence type="ECO:0000256" key="1">
    <source>
        <dbReference type="ARBA" id="ARBA00004193"/>
    </source>
</evidence>
<evidence type="ECO:0000256" key="2">
    <source>
        <dbReference type="ARBA" id="ARBA00008610"/>
    </source>
</evidence>
<keyword evidence="3" id="KW-1003">Cell membrane</keyword>
<feature type="domain" description="ABC transporter substrate-binding protein PnrA-like" evidence="7">
    <location>
        <begin position="36"/>
        <end position="324"/>
    </location>
</feature>
<dbReference type="Pfam" id="PF02608">
    <property type="entry name" value="Bmp"/>
    <property type="match status" value="1"/>
</dbReference>